<comment type="caution">
    <text evidence="2">The sequence shown here is derived from an EMBL/GenBank/DDBJ whole genome shotgun (WGS) entry which is preliminary data.</text>
</comment>
<dbReference type="EMBL" id="JAINUF010000020">
    <property type="protein sequence ID" value="KAJ8336312.1"/>
    <property type="molecule type" value="Genomic_DNA"/>
</dbReference>
<dbReference type="Proteomes" id="UP001152622">
    <property type="component" value="Chromosome 20"/>
</dbReference>
<feature type="region of interest" description="Disordered" evidence="1">
    <location>
        <begin position="36"/>
        <end position="71"/>
    </location>
</feature>
<protein>
    <submittedName>
        <fullName evidence="2">Uncharacterized protein</fullName>
    </submittedName>
</protein>
<dbReference type="AlphaFoldDB" id="A0A9Q1ECK9"/>
<proteinExistence type="predicted"/>
<sequence>METVWKDPPPSPPHDCQRFCYRTGSTDPNYRCLLPGINPKKARGRGSSTSSITGTLLPVPPRPQGWVDTGSKIATVTEGRLVGGGVGEIKRSRWPGTLLSRKRR</sequence>
<evidence type="ECO:0000256" key="1">
    <source>
        <dbReference type="SAM" id="MobiDB-lite"/>
    </source>
</evidence>
<feature type="compositionally biased region" description="Low complexity" evidence="1">
    <location>
        <begin position="45"/>
        <end position="55"/>
    </location>
</feature>
<organism evidence="2 3">
    <name type="scientific">Synaphobranchus kaupii</name>
    <name type="common">Kaup's arrowtooth eel</name>
    <dbReference type="NCBI Taxonomy" id="118154"/>
    <lineage>
        <taxon>Eukaryota</taxon>
        <taxon>Metazoa</taxon>
        <taxon>Chordata</taxon>
        <taxon>Craniata</taxon>
        <taxon>Vertebrata</taxon>
        <taxon>Euteleostomi</taxon>
        <taxon>Actinopterygii</taxon>
        <taxon>Neopterygii</taxon>
        <taxon>Teleostei</taxon>
        <taxon>Anguilliformes</taxon>
        <taxon>Synaphobranchidae</taxon>
        <taxon>Synaphobranchus</taxon>
    </lineage>
</organism>
<name>A0A9Q1ECK9_SYNKA</name>
<evidence type="ECO:0000313" key="2">
    <source>
        <dbReference type="EMBL" id="KAJ8336312.1"/>
    </source>
</evidence>
<accession>A0A9Q1ECK9</accession>
<reference evidence="2" key="1">
    <citation type="journal article" date="2023" name="Science">
        <title>Genome structures resolve the early diversification of teleost fishes.</title>
        <authorList>
            <person name="Parey E."/>
            <person name="Louis A."/>
            <person name="Montfort J."/>
            <person name="Bouchez O."/>
            <person name="Roques C."/>
            <person name="Iampietro C."/>
            <person name="Lluch J."/>
            <person name="Castinel A."/>
            <person name="Donnadieu C."/>
            <person name="Desvignes T."/>
            <person name="Floi Bucao C."/>
            <person name="Jouanno E."/>
            <person name="Wen M."/>
            <person name="Mejri S."/>
            <person name="Dirks R."/>
            <person name="Jansen H."/>
            <person name="Henkel C."/>
            <person name="Chen W.J."/>
            <person name="Zahm M."/>
            <person name="Cabau C."/>
            <person name="Klopp C."/>
            <person name="Thompson A.W."/>
            <person name="Robinson-Rechavi M."/>
            <person name="Braasch I."/>
            <person name="Lecointre G."/>
            <person name="Bobe J."/>
            <person name="Postlethwait J.H."/>
            <person name="Berthelot C."/>
            <person name="Roest Crollius H."/>
            <person name="Guiguen Y."/>
        </authorList>
    </citation>
    <scope>NUCLEOTIDE SEQUENCE</scope>
    <source>
        <strain evidence="2">WJC10195</strain>
    </source>
</reference>
<gene>
    <name evidence="2" type="ORF">SKAU_G00396550</name>
</gene>
<keyword evidence="3" id="KW-1185">Reference proteome</keyword>
<evidence type="ECO:0000313" key="3">
    <source>
        <dbReference type="Proteomes" id="UP001152622"/>
    </source>
</evidence>